<dbReference type="InParanoid" id="A0A3Q7G4E6"/>
<dbReference type="Proteomes" id="UP000004994">
    <property type="component" value="Chromosome 4"/>
</dbReference>
<dbReference type="EnsemblPlants" id="Solyc04g049485.1.1">
    <property type="protein sequence ID" value="Solyc04g049485.1.1"/>
    <property type="gene ID" value="Solyc04g049485.1"/>
</dbReference>
<evidence type="ECO:0000313" key="1">
    <source>
        <dbReference type="EnsemblPlants" id="Solyc04g049485.1.1"/>
    </source>
</evidence>
<protein>
    <submittedName>
        <fullName evidence="1">Uncharacterized protein</fullName>
    </submittedName>
</protein>
<sequence>MIGFCSHEEVLYCLVGDVVSQDMIYLVVETIIVYVCPKAPKVESDDHVPSHPLTEALLLDGLPSSHLVKLACVRLEISIFDQKLIEGVDVVLHTSIGEPPIVGQVPNSNILLGGGGWDETVVHQFENWCPKCSSGFNNVVGEDSFGLTKKKDVIPSPSVDGGDMNEASVGVTTGEPINSTLGRPKFFLLF</sequence>
<organism evidence="1">
    <name type="scientific">Solanum lycopersicum</name>
    <name type="common">Tomato</name>
    <name type="synonym">Lycopersicon esculentum</name>
    <dbReference type="NCBI Taxonomy" id="4081"/>
    <lineage>
        <taxon>Eukaryota</taxon>
        <taxon>Viridiplantae</taxon>
        <taxon>Streptophyta</taxon>
        <taxon>Embryophyta</taxon>
        <taxon>Tracheophyta</taxon>
        <taxon>Spermatophyta</taxon>
        <taxon>Magnoliopsida</taxon>
        <taxon>eudicotyledons</taxon>
        <taxon>Gunneridae</taxon>
        <taxon>Pentapetalae</taxon>
        <taxon>asterids</taxon>
        <taxon>lamiids</taxon>
        <taxon>Solanales</taxon>
        <taxon>Solanaceae</taxon>
        <taxon>Solanoideae</taxon>
        <taxon>Solaneae</taxon>
        <taxon>Solanum</taxon>
        <taxon>Solanum subgen. Lycopersicon</taxon>
    </lineage>
</organism>
<accession>A0A3Q7G4E6</accession>
<dbReference type="AlphaFoldDB" id="A0A3Q7G4E6"/>
<proteinExistence type="predicted"/>
<dbReference type="Gramene" id="Solyc04g049485.1.1">
    <property type="protein sequence ID" value="Solyc04g049485.1.1"/>
    <property type="gene ID" value="Solyc04g049485.1"/>
</dbReference>
<keyword evidence="2" id="KW-1185">Reference proteome</keyword>
<reference evidence="1" key="1">
    <citation type="journal article" date="2012" name="Nature">
        <title>The tomato genome sequence provides insights into fleshy fruit evolution.</title>
        <authorList>
            <consortium name="Tomato Genome Consortium"/>
        </authorList>
    </citation>
    <scope>NUCLEOTIDE SEQUENCE [LARGE SCALE GENOMIC DNA]</scope>
    <source>
        <strain evidence="1">cv. Heinz 1706</strain>
    </source>
</reference>
<reference evidence="1" key="2">
    <citation type="submission" date="2019-01" db="UniProtKB">
        <authorList>
            <consortium name="EnsemblPlants"/>
        </authorList>
    </citation>
    <scope>IDENTIFICATION</scope>
    <source>
        <strain evidence="1">cv. Heinz 1706</strain>
    </source>
</reference>
<name>A0A3Q7G4E6_SOLLC</name>
<evidence type="ECO:0000313" key="2">
    <source>
        <dbReference type="Proteomes" id="UP000004994"/>
    </source>
</evidence>